<dbReference type="InterPro" id="IPR027417">
    <property type="entry name" value="P-loop_NTPase"/>
</dbReference>
<reference evidence="7 8" key="1">
    <citation type="submission" date="2024-07" db="EMBL/GenBank/DDBJ databases">
        <title>Uliginosibacterium paludis KCTC:42655.</title>
        <authorList>
            <person name="Kim M.K."/>
        </authorList>
    </citation>
    <scope>NUCLEOTIDE SEQUENCE [LARGE SCALE GENOMIC DNA]</scope>
    <source>
        <strain evidence="7 8">KCTC 42655</strain>
    </source>
</reference>
<keyword evidence="2 4" id="KW-0067">ATP-binding</keyword>
<feature type="binding site" evidence="4">
    <location>
        <begin position="57"/>
        <end position="60"/>
    </location>
    <ligand>
        <name>GTP</name>
        <dbReference type="ChEBI" id="CHEBI:37565"/>
    </ligand>
</feature>
<feature type="domain" description="RapZ-like N-terminal" evidence="5">
    <location>
        <begin position="1"/>
        <end position="152"/>
    </location>
</feature>
<keyword evidence="8" id="KW-1185">Reference proteome</keyword>
<sequence length="286" mass="32072">MQLTLISGLSGSGKSIALKLLEDTGYYCVDNLPASLLPQLVEQLRQEGYHRVGVAMDVRSGASIEALPEIVSEVRLQVPDLRFIFLDSRDESLIARYSESRRRHPLAEGTVTLQEAIHRERELLQRVAELGQRIDTSALHPNVLRSWLRELIESAPGRGPTLLFQSFGFKHGLPVDADFVFDVRCLPNPFYDPAMRALTGLDQPVIDFMEASDDAMRMAHDIRRFVADWLPAFSHDGRSNLTIGIGCTGGQHRSVYLAEWLAKEFSGQARVMVRHRSLDANHRKAG</sequence>
<feature type="binding site" evidence="4">
    <location>
        <begin position="8"/>
        <end position="15"/>
    </location>
    <ligand>
        <name>ATP</name>
        <dbReference type="ChEBI" id="CHEBI:30616"/>
    </ligand>
</feature>
<evidence type="ECO:0000256" key="4">
    <source>
        <dbReference type="HAMAP-Rule" id="MF_00636"/>
    </source>
</evidence>
<evidence type="ECO:0000259" key="6">
    <source>
        <dbReference type="Pfam" id="PF22740"/>
    </source>
</evidence>
<keyword evidence="3 4" id="KW-0342">GTP-binding</keyword>
<feature type="domain" description="RapZ C-terminal" evidence="6">
    <location>
        <begin position="162"/>
        <end position="278"/>
    </location>
</feature>
<dbReference type="InterPro" id="IPR053930">
    <property type="entry name" value="RapZ-like_N"/>
</dbReference>
<proteinExistence type="inferred from homology"/>
<dbReference type="PIRSF" id="PIRSF005052">
    <property type="entry name" value="P-loopkin"/>
    <property type="match status" value="1"/>
</dbReference>
<evidence type="ECO:0000259" key="5">
    <source>
        <dbReference type="Pfam" id="PF03668"/>
    </source>
</evidence>
<dbReference type="SUPFAM" id="SSF52540">
    <property type="entry name" value="P-loop containing nucleoside triphosphate hydrolases"/>
    <property type="match status" value="1"/>
</dbReference>
<dbReference type="InterPro" id="IPR005337">
    <property type="entry name" value="RapZ-like"/>
</dbReference>
<dbReference type="RefSeq" id="WP_345924893.1">
    <property type="nucleotide sequence ID" value="NZ_JBDIVF010000002.1"/>
</dbReference>
<evidence type="ECO:0000256" key="3">
    <source>
        <dbReference type="ARBA" id="ARBA00023134"/>
    </source>
</evidence>
<dbReference type="Pfam" id="PF22740">
    <property type="entry name" value="PapZ_C"/>
    <property type="match status" value="1"/>
</dbReference>
<organism evidence="7 8">
    <name type="scientific">Uliginosibacterium paludis</name>
    <dbReference type="NCBI Taxonomy" id="1615952"/>
    <lineage>
        <taxon>Bacteria</taxon>
        <taxon>Pseudomonadati</taxon>
        <taxon>Pseudomonadota</taxon>
        <taxon>Betaproteobacteria</taxon>
        <taxon>Rhodocyclales</taxon>
        <taxon>Zoogloeaceae</taxon>
        <taxon>Uliginosibacterium</taxon>
    </lineage>
</organism>
<dbReference type="Proteomes" id="UP001548590">
    <property type="component" value="Unassembled WGS sequence"/>
</dbReference>
<name>A0ABV2CPD4_9RHOO</name>
<gene>
    <name evidence="7" type="primary">rapZ</name>
    <name evidence="7" type="ORF">ABVT11_08050</name>
</gene>
<keyword evidence="1 4" id="KW-0547">Nucleotide-binding</keyword>
<evidence type="ECO:0000313" key="7">
    <source>
        <dbReference type="EMBL" id="MET1489778.1"/>
    </source>
</evidence>
<dbReference type="PANTHER" id="PTHR30448:SF0">
    <property type="entry name" value="RNASE ADAPTER PROTEIN RAPZ"/>
    <property type="match status" value="1"/>
</dbReference>
<evidence type="ECO:0000256" key="1">
    <source>
        <dbReference type="ARBA" id="ARBA00022741"/>
    </source>
</evidence>
<dbReference type="NCBIfam" id="NF003828">
    <property type="entry name" value="PRK05416.1"/>
    <property type="match status" value="1"/>
</dbReference>
<dbReference type="HAMAP" id="MF_00636">
    <property type="entry name" value="RapZ_like"/>
    <property type="match status" value="1"/>
</dbReference>
<dbReference type="InterPro" id="IPR053931">
    <property type="entry name" value="RapZ_C"/>
</dbReference>
<comment type="caution">
    <text evidence="7">The sequence shown here is derived from an EMBL/GenBank/DDBJ whole genome shotgun (WGS) entry which is preliminary data.</text>
</comment>
<evidence type="ECO:0000256" key="2">
    <source>
        <dbReference type="ARBA" id="ARBA00022840"/>
    </source>
</evidence>
<protein>
    <submittedName>
        <fullName evidence="7">RNase adapter RapZ</fullName>
    </submittedName>
</protein>
<dbReference type="EMBL" id="JBEWLZ010000003">
    <property type="protein sequence ID" value="MET1489778.1"/>
    <property type="molecule type" value="Genomic_DNA"/>
</dbReference>
<evidence type="ECO:0000313" key="8">
    <source>
        <dbReference type="Proteomes" id="UP001548590"/>
    </source>
</evidence>
<dbReference type="Pfam" id="PF03668">
    <property type="entry name" value="RapZ-like_N"/>
    <property type="match status" value="1"/>
</dbReference>
<accession>A0ABV2CPD4</accession>
<dbReference type="PANTHER" id="PTHR30448">
    <property type="entry name" value="RNASE ADAPTER PROTEIN RAPZ"/>
    <property type="match status" value="1"/>
</dbReference>